<evidence type="ECO:0000256" key="1">
    <source>
        <dbReference type="SAM" id="Phobius"/>
    </source>
</evidence>
<name>A0A9X4QZW1_9STAP</name>
<keyword evidence="3" id="KW-1185">Reference proteome</keyword>
<dbReference type="AlphaFoldDB" id="A0A9X4QZW1"/>
<evidence type="ECO:0000313" key="2">
    <source>
        <dbReference type="EMBL" id="MDG0847018.1"/>
    </source>
</evidence>
<comment type="caution">
    <text evidence="2">The sequence shown here is derived from an EMBL/GenBank/DDBJ whole genome shotgun (WGS) entry which is preliminary data.</text>
</comment>
<dbReference type="EMBL" id="JAMBQA010000008">
    <property type="protein sequence ID" value="MDG0847018.1"/>
    <property type="molecule type" value="Genomic_DNA"/>
</dbReference>
<dbReference type="RefSeq" id="WP_277583539.1">
    <property type="nucleotide sequence ID" value="NZ_JAMBPY010000008.1"/>
</dbReference>
<evidence type="ECO:0000313" key="3">
    <source>
        <dbReference type="Proteomes" id="UP001152422"/>
    </source>
</evidence>
<proteinExistence type="predicted"/>
<keyword evidence="1" id="KW-0812">Transmembrane</keyword>
<keyword evidence="1" id="KW-1133">Transmembrane helix</keyword>
<feature type="transmembrane region" description="Helical" evidence="1">
    <location>
        <begin position="44"/>
        <end position="62"/>
    </location>
</feature>
<feature type="transmembrane region" description="Helical" evidence="1">
    <location>
        <begin position="20"/>
        <end position="38"/>
    </location>
</feature>
<reference evidence="2" key="1">
    <citation type="submission" date="2022-05" db="EMBL/GenBank/DDBJ databases">
        <title>Comparative genomics of Staphylococcus equorum isolates.</title>
        <authorList>
            <person name="Luelf R.H."/>
        </authorList>
    </citation>
    <scope>NUCLEOTIDE SEQUENCE</scope>
    <source>
        <strain evidence="2">TMW 2.2497</strain>
    </source>
</reference>
<keyword evidence="1" id="KW-0472">Membrane</keyword>
<accession>A0A9X4QZW1</accession>
<protein>
    <submittedName>
        <fullName evidence="2">Uncharacterized protein</fullName>
    </submittedName>
</protein>
<sequence>MKNDKSKLNYKEGWFVDYKWSLKIVLTGIVMTFVFRFIAKDFSFIPTLLSTMVPLLVLILKIEYDEVKQKEEQQLVGRNFLLAYSIEINELLKQFRKNKTIRKQSKISFLNTHILDTENVQQGYENLKIYSNMVKQKSEIYTQIEITKKMIESIENRQEAHDKFKDILTKMLKHKELVFTHEQYHELTLIQFAYMWQFTDKLSEYKKTIDDCKSSFDLYLGNDEGYGTAILIPKWTSFVNAINGVETQMDYEVKVYEQMNNLIDTINLYDPIGEQESSVMPSKSKKKR</sequence>
<organism evidence="2 3">
    <name type="scientific">Staphylococcus equorum</name>
    <dbReference type="NCBI Taxonomy" id="246432"/>
    <lineage>
        <taxon>Bacteria</taxon>
        <taxon>Bacillati</taxon>
        <taxon>Bacillota</taxon>
        <taxon>Bacilli</taxon>
        <taxon>Bacillales</taxon>
        <taxon>Staphylococcaceae</taxon>
        <taxon>Staphylococcus</taxon>
    </lineage>
</organism>
<dbReference type="Proteomes" id="UP001152422">
    <property type="component" value="Unassembled WGS sequence"/>
</dbReference>
<gene>
    <name evidence="2" type="ORF">M4L89_12345</name>
</gene>